<feature type="region of interest" description="Disordered" evidence="1">
    <location>
        <begin position="54"/>
        <end position="92"/>
    </location>
</feature>
<protein>
    <submittedName>
        <fullName evidence="2">Uncharacterized protein</fullName>
    </submittedName>
</protein>
<reference evidence="3" key="1">
    <citation type="submission" date="2013-09" db="EMBL/GenBank/DDBJ databases">
        <title>The Genome Sequence of Anopheles maculatus species B.</title>
        <authorList>
            <consortium name="The Broad Institute Genomics Platform"/>
            <person name="Neafsey D.E."/>
            <person name="Besansky N."/>
            <person name="Howell P."/>
            <person name="Walton C."/>
            <person name="Young S.K."/>
            <person name="Zeng Q."/>
            <person name="Gargeya S."/>
            <person name="Fitzgerald M."/>
            <person name="Haas B."/>
            <person name="Abouelleil A."/>
            <person name="Allen A.W."/>
            <person name="Alvarado L."/>
            <person name="Arachchi H.M."/>
            <person name="Berlin A.M."/>
            <person name="Chapman S.B."/>
            <person name="Gainer-Dewar J."/>
            <person name="Goldberg J."/>
            <person name="Griggs A."/>
            <person name="Gujja S."/>
            <person name="Hansen M."/>
            <person name="Howarth C."/>
            <person name="Imamovic A."/>
            <person name="Ireland A."/>
            <person name="Larimer J."/>
            <person name="McCowan C."/>
            <person name="Murphy C."/>
            <person name="Pearson M."/>
            <person name="Poon T.W."/>
            <person name="Priest M."/>
            <person name="Roberts A."/>
            <person name="Saif S."/>
            <person name="Shea T."/>
            <person name="Sisk P."/>
            <person name="Sykes S."/>
            <person name="Wortman J."/>
            <person name="Nusbaum C."/>
            <person name="Birren B."/>
        </authorList>
    </citation>
    <scope>NUCLEOTIDE SEQUENCE [LARGE SCALE GENOMIC DNA]</scope>
    <source>
        <strain evidence="3">maculatus3</strain>
    </source>
</reference>
<name>A0A182SA76_9DIPT</name>
<evidence type="ECO:0000313" key="3">
    <source>
        <dbReference type="Proteomes" id="UP000075901"/>
    </source>
</evidence>
<evidence type="ECO:0000256" key="1">
    <source>
        <dbReference type="SAM" id="MobiDB-lite"/>
    </source>
</evidence>
<evidence type="ECO:0000313" key="2">
    <source>
        <dbReference type="EnsemblMetazoa" id="AMAM002748-PA"/>
    </source>
</evidence>
<dbReference type="Proteomes" id="UP000075901">
    <property type="component" value="Unassembled WGS sequence"/>
</dbReference>
<proteinExistence type="predicted"/>
<accession>A0A182SA76</accession>
<organism evidence="2 3">
    <name type="scientific">Anopheles maculatus</name>
    <dbReference type="NCBI Taxonomy" id="74869"/>
    <lineage>
        <taxon>Eukaryota</taxon>
        <taxon>Metazoa</taxon>
        <taxon>Ecdysozoa</taxon>
        <taxon>Arthropoda</taxon>
        <taxon>Hexapoda</taxon>
        <taxon>Insecta</taxon>
        <taxon>Pterygota</taxon>
        <taxon>Neoptera</taxon>
        <taxon>Endopterygota</taxon>
        <taxon>Diptera</taxon>
        <taxon>Nematocera</taxon>
        <taxon>Culicoidea</taxon>
        <taxon>Culicidae</taxon>
        <taxon>Anophelinae</taxon>
        <taxon>Anopheles</taxon>
        <taxon>Anopheles maculatus group</taxon>
    </lineage>
</organism>
<keyword evidence="3" id="KW-1185">Reference proteome</keyword>
<dbReference type="VEuPathDB" id="VectorBase:AMAM002748"/>
<reference evidence="2" key="2">
    <citation type="submission" date="2020-05" db="UniProtKB">
        <authorList>
            <consortium name="EnsemblMetazoa"/>
        </authorList>
    </citation>
    <scope>IDENTIFICATION</scope>
    <source>
        <strain evidence="2">maculatus3</strain>
    </source>
</reference>
<sequence length="157" mass="17073">MLNGDAREQLFSDSGATGTVKIDWSRIILERLKHYNHIATTFPHNRRTKLERTQVTVHPPPDEPVLTEKPPAVGPTYPTGASAGAPRPKGPRCPFELDRLVAGGGAPGELSRVRDLSLKSSPSVATSTSRQSTSCSDVALEREVTMYGCFKFNPSSR</sequence>
<dbReference type="AlphaFoldDB" id="A0A182SA76"/>
<feature type="region of interest" description="Disordered" evidence="1">
    <location>
        <begin position="104"/>
        <end position="132"/>
    </location>
</feature>
<dbReference type="EnsemblMetazoa" id="AMAM002748-RA">
    <property type="protein sequence ID" value="AMAM002748-PA"/>
    <property type="gene ID" value="AMAM002748"/>
</dbReference>
<feature type="compositionally biased region" description="Polar residues" evidence="1">
    <location>
        <begin position="118"/>
        <end position="132"/>
    </location>
</feature>